<comment type="caution">
    <text evidence="1">The sequence shown here is derived from an EMBL/GenBank/DDBJ whole genome shotgun (WGS) entry which is preliminary data.</text>
</comment>
<dbReference type="EMBL" id="DPXL01000140">
    <property type="protein sequence ID" value="HCM31965.1"/>
    <property type="molecule type" value="Genomic_DNA"/>
</dbReference>
<sequence>MEKNKLWCVGICPEDDSPHEQSPAASKEIAERALARYRAMTKAEGNEFMIESFDEYFQVQEWEGTAEEHQEQMFYTEDWFKEPMYQCFDLPTACKVFEYGEIVKCYKKGSSPLTTSNFEEAKRFYEVA</sequence>
<organism evidence="1 2">
    <name type="scientific">Acinetobacter radioresistens</name>
    <dbReference type="NCBI Taxonomy" id="40216"/>
    <lineage>
        <taxon>Bacteria</taxon>
        <taxon>Pseudomonadati</taxon>
        <taxon>Pseudomonadota</taxon>
        <taxon>Gammaproteobacteria</taxon>
        <taxon>Moraxellales</taxon>
        <taxon>Moraxellaceae</taxon>
        <taxon>Acinetobacter</taxon>
    </lineage>
</organism>
<gene>
    <name evidence="1" type="ORF">DIC32_11075</name>
</gene>
<dbReference type="AlphaFoldDB" id="A0A3D3G264"/>
<evidence type="ECO:0000313" key="1">
    <source>
        <dbReference type="EMBL" id="HCM31965.1"/>
    </source>
</evidence>
<reference evidence="1 2" key="1">
    <citation type="journal article" date="2018" name="Nat. Biotechnol.">
        <title>A standardized bacterial taxonomy based on genome phylogeny substantially revises the tree of life.</title>
        <authorList>
            <person name="Parks D.H."/>
            <person name="Chuvochina M."/>
            <person name="Waite D.W."/>
            <person name="Rinke C."/>
            <person name="Skarshewski A."/>
            <person name="Chaumeil P.A."/>
            <person name="Hugenholtz P."/>
        </authorList>
    </citation>
    <scope>NUCLEOTIDE SEQUENCE [LARGE SCALE GENOMIC DNA]</scope>
    <source>
        <strain evidence="1">UBA10045</strain>
    </source>
</reference>
<accession>A0A3D3G264</accession>
<name>A0A3D3G264_ACIRA</name>
<evidence type="ECO:0000313" key="2">
    <source>
        <dbReference type="Proteomes" id="UP000262257"/>
    </source>
</evidence>
<proteinExistence type="predicted"/>
<protein>
    <submittedName>
        <fullName evidence="1">Uncharacterized protein</fullName>
    </submittedName>
</protein>
<dbReference type="Proteomes" id="UP000262257">
    <property type="component" value="Unassembled WGS sequence"/>
</dbReference>